<protein>
    <recommendedName>
        <fullName evidence="4">Nuclear transport factor 2 family protein</fullName>
    </recommendedName>
</protein>
<dbReference type="EMBL" id="JANUGX010000004">
    <property type="protein sequence ID" value="MCS0588606.1"/>
    <property type="molecule type" value="Genomic_DNA"/>
</dbReference>
<comment type="caution">
    <text evidence="2">The sequence shown here is derived from an EMBL/GenBank/DDBJ whole genome shotgun (WGS) entry which is preliminary data.</text>
</comment>
<feature type="chain" id="PRO_5045995926" description="Nuclear transport factor 2 family protein" evidence="1">
    <location>
        <begin position="24"/>
        <end position="199"/>
    </location>
</feature>
<reference evidence="2 3" key="1">
    <citation type="submission" date="2022-08" db="EMBL/GenBank/DDBJ databases">
        <title>Reclassification of Massilia species as members of the genera Telluria, Duganella, Pseudoduganella, Mokoshia gen. nov. and Zemynaea gen. nov. using orthogonal and non-orthogonal genome-based approaches.</title>
        <authorList>
            <person name="Bowman J.P."/>
        </authorList>
    </citation>
    <scope>NUCLEOTIDE SEQUENCE [LARGE SCALE GENOMIC DNA]</scope>
    <source>
        <strain evidence="2 3">LMG 28164</strain>
    </source>
</reference>
<keyword evidence="1" id="KW-0732">Signal</keyword>
<organism evidence="2 3">
    <name type="scientific">Massilia norwichensis</name>
    <dbReference type="NCBI Taxonomy" id="1442366"/>
    <lineage>
        <taxon>Bacteria</taxon>
        <taxon>Pseudomonadati</taxon>
        <taxon>Pseudomonadota</taxon>
        <taxon>Betaproteobacteria</taxon>
        <taxon>Burkholderiales</taxon>
        <taxon>Oxalobacteraceae</taxon>
        <taxon>Telluria group</taxon>
        <taxon>Massilia</taxon>
    </lineage>
</organism>
<evidence type="ECO:0000313" key="2">
    <source>
        <dbReference type="EMBL" id="MCS0588606.1"/>
    </source>
</evidence>
<dbReference type="SUPFAM" id="SSF54427">
    <property type="entry name" value="NTF2-like"/>
    <property type="match status" value="1"/>
</dbReference>
<gene>
    <name evidence="2" type="ORF">NX782_05260</name>
</gene>
<keyword evidence="3" id="KW-1185">Reference proteome</keyword>
<dbReference type="Proteomes" id="UP001205560">
    <property type="component" value="Unassembled WGS sequence"/>
</dbReference>
<name>A0ABT2A338_9BURK</name>
<evidence type="ECO:0000313" key="3">
    <source>
        <dbReference type="Proteomes" id="UP001205560"/>
    </source>
</evidence>
<sequence>MKRWTLAAVAIAIAVGGIYSAKAQMTAVVPAALATAAAAVAAPASKDQARAADVESVDGIVAALYDVISGAAGQPRDWDRMRSLFAPEGRLMAVGARPEGSYVLRSMSVEDYISRNSKAFATMGFFEREEARTTETFGQIVHVFSTYASRHAAGDAKPFQRGINSIQLYHDGKRWWIVNVLWRAEDEHLTLPERYLRSH</sequence>
<dbReference type="InterPro" id="IPR032710">
    <property type="entry name" value="NTF2-like_dom_sf"/>
</dbReference>
<proteinExistence type="predicted"/>
<accession>A0ABT2A338</accession>
<evidence type="ECO:0000256" key="1">
    <source>
        <dbReference type="SAM" id="SignalP"/>
    </source>
</evidence>
<dbReference type="RefSeq" id="WP_258844361.1">
    <property type="nucleotide sequence ID" value="NZ_JANUGX010000004.1"/>
</dbReference>
<feature type="signal peptide" evidence="1">
    <location>
        <begin position="1"/>
        <end position="23"/>
    </location>
</feature>
<dbReference type="Gene3D" id="3.10.450.50">
    <property type="match status" value="1"/>
</dbReference>
<evidence type="ECO:0008006" key="4">
    <source>
        <dbReference type="Google" id="ProtNLM"/>
    </source>
</evidence>